<sequence>MKKTVIIFCYIICYSFNISYAQIGIFTETPFGIFNIDAGSDNVETANTNRFNNDIVITNDGAIVIGNTTPATNTRLDINGTFRLNDNYQMPDKVLVTKDVAGTANWAIEPYPQLYIEPELSSILSPFRVTNSRKYSGVNITVPGGAYEITFVTAFKNPVIGKIANIECDLSESSTAFGSLGQVCSSASISTTNAITYATIAAVYAVPYSTTARTFYIWLRAVGDLSSSDYLEYDVSNTESYIWAVAVGGN</sequence>
<dbReference type="STRING" id="1346286.SAMN05444362_104174"/>
<feature type="signal peptide" evidence="1">
    <location>
        <begin position="1"/>
        <end position="21"/>
    </location>
</feature>
<dbReference type="RefSeq" id="WP_062185300.1">
    <property type="nucleotide sequence ID" value="NZ_BBXL01000050.1"/>
</dbReference>
<dbReference type="Proteomes" id="UP000184480">
    <property type="component" value="Unassembled WGS sequence"/>
</dbReference>
<feature type="chain" id="PRO_5009908654" evidence="1">
    <location>
        <begin position="22"/>
        <end position="250"/>
    </location>
</feature>
<gene>
    <name evidence="2" type="ORF">SAMN05444362_104174</name>
</gene>
<keyword evidence="3" id="KW-1185">Reference proteome</keyword>
<proteinExistence type="predicted"/>
<dbReference type="AlphaFoldDB" id="A0A1M4ZS67"/>
<organism evidence="2 3">
    <name type="scientific">Dysgonomonas macrotermitis</name>
    <dbReference type="NCBI Taxonomy" id="1346286"/>
    <lineage>
        <taxon>Bacteria</taxon>
        <taxon>Pseudomonadati</taxon>
        <taxon>Bacteroidota</taxon>
        <taxon>Bacteroidia</taxon>
        <taxon>Bacteroidales</taxon>
        <taxon>Dysgonomonadaceae</taxon>
        <taxon>Dysgonomonas</taxon>
    </lineage>
</organism>
<reference evidence="3" key="1">
    <citation type="submission" date="2016-11" db="EMBL/GenBank/DDBJ databases">
        <authorList>
            <person name="Varghese N."/>
            <person name="Submissions S."/>
        </authorList>
    </citation>
    <scope>NUCLEOTIDE SEQUENCE [LARGE SCALE GENOMIC DNA]</scope>
    <source>
        <strain evidence="3">DSM 27370</strain>
    </source>
</reference>
<name>A0A1M4ZS67_9BACT</name>
<accession>A0A1M4ZS67</accession>
<evidence type="ECO:0000313" key="3">
    <source>
        <dbReference type="Proteomes" id="UP000184480"/>
    </source>
</evidence>
<keyword evidence="1" id="KW-0732">Signal</keyword>
<evidence type="ECO:0000313" key="2">
    <source>
        <dbReference type="EMBL" id="SHF20913.1"/>
    </source>
</evidence>
<protein>
    <submittedName>
        <fullName evidence="2">Uncharacterized protein</fullName>
    </submittedName>
</protein>
<dbReference type="EMBL" id="FQUC01000004">
    <property type="protein sequence ID" value="SHF20913.1"/>
    <property type="molecule type" value="Genomic_DNA"/>
</dbReference>
<evidence type="ECO:0000256" key="1">
    <source>
        <dbReference type="SAM" id="SignalP"/>
    </source>
</evidence>